<dbReference type="InterPro" id="IPR015943">
    <property type="entry name" value="WD40/YVTN_repeat-like_dom_sf"/>
</dbReference>
<protein>
    <submittedName>
        <fullName evidence="2">Heme d1 biosynthesis protein NirF</fullName>
    </submittedName>
</protein>
<keyword evidence="1" id="KW-0472">Membrane</keyword>
<organism evidence="2 3">
    <name type="scientific">Candidatus Magnetobacterium bavaricum</name>
    <dbReference type="NCBI Taxonomy" id="29290"/>
    <lineage>
        <taxon>Bacteria</taxon>
        <taxon>Pseudomonadati</taxon>
        <taxon>Nitrospirota</taxon>
        <taxon>Thermodesulfovibrionia</taxon>
        <taxon>Thermodesulfovibrionales</taxon>
        <taxon>Candidatus Magnetobacteriaceae</taxon>
        <taxon>Candidatus Magnetobacterium</taxon>
    </lineage>
</organism>
<comment type="caution">
    <text evidence="2">The sequence shown here is derived from an EMBL/GenBank/DDBJ whole genome shotgun (WGS) entry which is preliminary data.</text>
</comment>
<accession>A0A0F3GT75</accession>
<feature type="transmembrane region" description="Helical" evidence="1">
    <location>
        <begin position="16"/>
        <end position="37"/>
    </location>
</feature>
<gene>
    <name evidence="2" type="ORF">MBAV_002767</name>
</gene>
<proteinExistence type="predicted"/>
<dbReference type="PANTHER" id="PTHR47197:SF3">
    <property type="entry name" value="DIHYDRO-HEME D1 DEHYDROGENASE"/>
    <property type="match status" value="1"/>
</dbReference>
<dbReference type="PATRIC" id="fig|29290.4.peg.3687"/>
<evidence type="ECO:0000256" key="1">
    <source>
        <dbReference type="SAM" id="Phobius"/>
    </source>
</evidence>
<sequence>MRAALAIKGASPLDPIILYVMLIFWGIVLFFSSNAAAEKVFVVEREREALALVEDGKLLREIKGVKNLNHATVKFHKGFLYVISRDGFLSKVDLGTYEVVKSVRTGKSGIGFIFCGGFIGVANYDPKDVVILDEALNTVKVIETGSRNVGIKCRDNLLIYALMDDDQIWVHDVSKNHEKVKELKTKGEMPFDAFLSDNIYVTGFFKGGVGIVDLDTFKYTEKETKVGSDTVFKIPHFGTWGVLNQRAFIPAVGEKKLYILDMKDFGYIGSIDLVGLPVFVVVSPDKKYIAVNYSGDKDDYVSIINPQTNKLIKTISAGKRVMHLRFSHDSKSLYVSSYFENVVKTFSVDTWDVTATVSVPTPSGVFIP</sequence>
<dbReference type="InterPro" id="IPR011048">
    <property type="entry name" value="Haem_d1_sf"/>
</dbReference>
<dbReference type="AlphaFoldDB" id="A0A0F3GT75"/>
<keyword evidence="3" id="KW-1185">Reference proteome</keyword>
<evidence type="ECO:0000313" key="2">
    <source>
        <dbReference type="EMBL" id="KJU85042.1"/>
    </source>
</evidence>
<dbReference type="Gene3D" id="2.130.10.10">
    <property type="entry name" value="YVTN repeat-like/Quinoprotein amine dehydrogenase"/>
    <property type="match status" value="2"/>
</dbReference>
<keyword evidence="1" id="KW-1133">Transmembrane helix</keyword>
<dbReference type="SUPFAM" id="SSF51004">
    <property type="entry name" value="C-terminal (heme d1) domain of cytochrome cd1-nitrite reductase"/>
    <property type="match status" value="1"/>
</dbReference>
<dbReference type="EMBL" id="LACI01001183">
    <property type="protein sequence ID" value="KJU85042.1"/>
    <property type="molecule type" value="Genomic_DNA"/>
</dbReference>
<dbReference type="Pfam" id="PF02239">
    <property type="entry name" value="Cytochrom_D1"/>
    <property type="match status" value="1"/>
</dbReference>
<keyword evidence="1" id="KW-0812">Transmembrane</keyword>
<dbReference type="PANTHER" id="PTHR47197">
    <property type="entry name" value="PROTEIN NIRF"/>
    <property type="match status" value="1"/>
</dbReference>
<dbReference type="Proteomes" id="UP000033423">
    <property type="component" value="Unassembled WGS sequence"/>
</dbReference>
<evidence type="ECO:0000313" key="3">
    <source>
        <dbReference type="Proteomes" id="UP000033423"/>
    </source>
</evidence>
<reference evidence="2 3" key="1">
    <citation type="submission" date="2015-02" db="EMBL/GenBank/DDBJ databases">
        <title>Single-cell genomics of uncultivated deep-branching MTB reveals a conserved set of magnetosome genes.</title>
        <authorList>
            <person name="Kolinko S."/>
            <person name="Richter M."/>
            <person name="Glockner F.O."/>
            <person name="Brachmann A."/>
            <person name="Schuler D."/>
        </authorList>
    </citation>
    <scope>NUCLEOTIDE SEQUENCE [LARGE SCALE GENOMIC DNA]</scope>
    <source>
        <strain evidence="2">TM-1</strain>
    </source>
</reference>
<dbReference type="InterPro" id="IPR051200">
    <property type="entry name" value="Host-pathogen_enzymatic-act"/>
</dbReference>
<name>A0A0F3GT75_9BACT</name>